<protein>
    <submittedName>
        <fullName evidence="3">DUF1206 domain-containing protein</fullName>
    </submittedName>
</protein>
<feature type="transmembrane region" description="Helical" evidence="1">
    <location>
        <begin position="67"/>
        <end position="88"/>
    </location>
</feature>
<feature type="transmembrane region" description="Helical" evidence="1">
    <location>
        <begin position="241"/>
        <end position="262"/>
    </location>
</feature>
<keyword evidence="1" id="KW-1133">Transmembrane helix</keyword>
<sequence length="269" mass="27552">MIPDSPKAAASAAQSSRAFQIAARAGYVVLGLVHIIIGAIAISVAVGAGGGEADQGGAMEQIARVPFGVVVLWLIVLGLFALGVWQIAEAFLERDPDTKKKWGRRIKEVGTAVAYFAIGGTALVYALGGQSDSSQSSAKMTADLMAAPGGILVVVLIGLVVLGVGIAFIVRGIKRSFEKHLSLPAGKTGDGIRTLGTVGYVAKGIAVAVVGVLFVVAAITHDPEKAGGLDAALKSLAALPFGQVVLWLVGAGLIVYGVYCFARARYARL</sequence>
<dbReference type="RefSeq" id="WP_122937615.1">
    <property type="nucleotide sequence ID" value="NZ_JBHSNT010000001.1"/>
</dbReference>
<evidence type="ECO:0000313" key="3">
    <source>
        <dbReference type="EMBL" id="RNB46754.1"/>
    </source>
</evidence>
<feature type="domain" description="DUF1206" evidence="2">
    <location>
        <begin position="198"/>
        <end position="266"/>
    </location>
</feature>
<accession>A0A3M8A6F2</accession>
<dbReference type="EMBL" id="RHHB01000030">
    <property type="protein sequence ID" value="RNB46754.1"/>
    <property type="molecule type" value="Genomic_DNA"/>
</dbReference>
<proteinExistence type="predicted"/>
<keyword evidence="4" id="KW-1185">Reference proteome</keyword>
<keyword evidence="1" id="KW-0812">Transmembrane</keyword>
<evidence type="ECO:0000313" key="4">
    <source>
        <dbReference type="Proteomes" id="UP000275048"/>
    </source>
</evidence>
<evidence type="ECO:0000259" key="2">
    <source>
        <dbReference type="Pfam" id="PF06724"/>
    </source>
</evidence>
<dbReference type="InterPro" id="IPR009597">
    <property type="entry name" value="DUF1206"/>
</dbReference>
<feature type="transmembrane region" description="Helical" evidence="1">
    <location>
        <begin position="200"/>
        <end position="221"/>
    </location>
</feature>
<feature type="domain" description="DUF1206" evidence="2">
    <location>
        <begin position="109"/>
        <end position="175"/>
    </location>
</feature>
<feature type="transmembrane region" description="Helical" evidence="1">
    <location>
        <begin position="109"/>
        <end position="127"/>
    </location>
</feature>
<dbReference type="OrthoDB" id="4552598at2"/>
<comment type="caution">
    <text evidence="3">The sequence shown here is derived from an EMBL/GenBank/DDBJ whole genome shotgun (WGS) entry which is preliminary data.</text>
</comment>
<feature type="transmembrane region" description="Helical" evidence="1">
    <location>
        <begin position="147"/>
        <end position="170"/>
    </location>
</feature>
<feature type="domain" description="DUF1206" evidence="2">
    <location>
        <begin position="25"/>
        <end position="91"/>
    </location>
</feature>
<dbReference type="Pfam" id="PF06724">
    <property type="entry name" value="DUF1206"/>
    <property type="match status" value="3"/>
</dbReference>
<reference evidence="3 4" key="1">
    <citation type="submission" date="2018-10" db="EMBL/GenBank/DDBJ databases">
        <title>Isolation, diversity and antibacterial activity of antinobacteria from the wheat rhizosphere soil.</title>
        <authorList>
            <person name="Sun T."/>
        </authorList>
    </citation>
    <scope>NUCLEOTIDE SEQUENCE [LARGE SCALE GENOMIC DNA]</scope>
    <source>
        <strain evidence="3 4">SJ-23</strain>
    </source>
</reference>
<dbReference type="Proteomes" id="UP000275048">
    <property type="component" value="Unassembled WGS sequence"/>
</dbReference>
<name>A0A3M8A6F2_9MICO</name>
<evidence type="ECO:0000256" key="1">
    <source>
        <dbReference type="SAM" id="Phobius"/>
    </source>
</evidence>
<feature type="transmembrane region" description="Helical" evidence="1">
    <location>
        <begin position="25"/>
        <end position="47"/>
    </location>
</feature>
<gene>
    <name evidence="3" type="ORF">EDM22_13365</name>
</gene>
<dbReference type="AlphaFoldDB" id="A0A3M8A6F2"/>
<organism evidence="3 4">
    <name type="scientific">Agromyces tardus</name>
    <dbReference type="NCBI Taxonomy" id="2583849"/>
    <lineage>
        <taxon>Bacteria</taxon>
        <taxon>Bacillati</taxon>
        <taxon>Actinomycetota</taxon>
        <taxon>Actinomycetes</taxon>
        <taxon>Micrococcales</taxon>
        <taxon>Microbacteriaceae</taxon>
        <taxon>Agromyces</taxon>
    </lineage>
</organism>
<keyword evidence="1" id="KW-0472">Membrane</keyword>